<dbReference type="NCBIfam" id="TIGR04321">
    <property type="entry name" value="spiroSPASM"/>
    <property type="match status" value="1"/>
</dbReference>
<dbReference type="InterPro" id="IPR013785">
    <property type="entry name" value="Aldolase_TIM"/>
</dbReference>
<proteinExistence type="predicted"/>
<dbReference type="RefSeq" id="WP_021686027.1">
    <property type="nucleotide sequence ID" value="NZ_KI260552.1"/>
</dbReference>
<comment type="caution">
    <text evidence="1">The sequence shown here is derived from an EMBL/GenBank/DDBJ whole genome shotgun (WGS) entry which is preliminary data.</text>
</comment>
<dbReference type="EMBL" id="AWVH01000002">
    <property type="protein sequence ID" value="ERJ94521.1"/>
    <property type="molecule type" value="Genomic_DNA"/>
</dbReference>
<evidence type="ECO:0000313" key="2">
    <source>
        <dbReference type="Proteomes" id="UP000016649"/>
    </source>
</evidence>
<dbReference type="Proteomes" id="UP000016649">
    <property type="component" value="Unassembled WGS sequence"/>
</dbReference>
<dbReference type="InterPro" id="IPR027608">
    <property type="entry name" value="Spiro_SPASM"/>
</dbReference>
<sequence>MNTYAFLYAGALSSFADKKLFDGLSAREKTRLWAQNLAHCAGVEILDTPLTVSELLHKMDAVLSEKHADHAVFAWADCPFLNAGISERLVSLHTRYAAEYTFADGYPYGFAPEVLAAGTVRILAALADSKPDAGNVSVGRESIFELIKTDINSFEIETFISARDYRYLRLNLSCSSKRDTLACTRLFSLMQNAANVHADGGIDADAVCDLAAKSAEVQRTFPAFYNVQICTSYAASDKKAQNGMSCIYEPIVPKKLSLPEFMDIKDFERFIDKAFDFSDDAVIGLSFLGDPVYHPQFTDFARAVLRHPNFSLLIETDGQTLDEHTARTILSFAPENPLRITGYPAVNWIIKLDAADKDGYEKLHPGKSFERAVHTVEFLQTLFPRAVYPQLVRMKCNENQLEHFFRQWKADGSGNLIVQKYDSVSGFLKDERTADLSPAVRTPCWHIKRDVCVLSDGSVPRCKAAVFAAGSGSHCAVGSETSGFYGNVFTEELQTLWERGTFKLQEQLDGIYSDQCGTSDEYYTFNF</sequence>
<evidence type="ECO:0000313" key="1">
    <source>
        <dbReference type="EMBL" id="ERJ94521.1"/>
    </source>
</evidence>
<organism evidence="1 2">
    <name type="scientific">Treponema lecithinolyticum ATCC 700332</name>
    <dbReference type="NCBI Taxonomy" id="1321815"/>
    <lineage>
        <taxon>Bacteria</taxon>
        <taxon>Pseudomonadati</taxon>
        <taxon>Spirochaetota</taxon>
        <taxon>Spirochaetia</taxon>
        <taxon>Spirochaetales</taxon>
        <taxon>Treponemataceae</taxon>
        <taxon>Treponema</taxon>
    </lineage>
</organism>
<protein>
    <submittedName>
        <fullName evidence="1">Uncharacterized protein</fullName>
    </submittedName>
</protein>
<reference evidence="1 2" key="1">
    <citation type="submission" date="2013-08" db="EMBL/GenBank/DDBJ databases">
        <authorList>
            <person name="Weinstock G."/>
            <person name="Sodergren E."/>
            <person name="Wylie T."/>
            <person name="Fulton L."/>
            <person name="Fulton R."/>
            <person name="Fronick C."/>
            <person name="O'Laughlin M."/>
            <person name="Godfrey J."/>
            <person name="Miner T."/>
            <person name="Herter B."/>
            <person name="Appelbaum E."/>
            <person name="Cordes M."/>
            <person name="Lek S."/>
            <person name="Wollam A."/>
            <person name="Pepin K.H."/>
            <person name="Palsikar V.B."/>
            <person name="Mitreva M."/>
            <person name="Wilson R.K."/>
        </authorList>
    </citation>
    <scope>NUCLEOTIDE SEQUENCE [LARGE SCALE GENOMIC DNA]</scope>
    <source>
        <strain evidence="1 2">ATCC 700332</strain>
    </source>
</reference>
<accession>A0ABN0P1P8</accession>
<gene>
    <name evidence="1" type="ORF">HMPREF9193_00055</name>
</gene>
<name>A0ABN0P1P8_TRELE</name>
<dbReference type="Gene3D" id="3.20.20.70">
    <property type="entry name" value="Aldolase class I"/>
    <property type="match status" value="1"/>
</dbReference>
<keyword evidence="2" id="KW-1185">Reference proteome</keyword>